<name>A0A8J1TWW7_OWEFU</name>
<organism evidence="1 2">
    <name type="scientific">Owenia fusiformis</name>
    <name type="common">Polychaete worm</name>
    <dbReference type="NCBI Taxonomy" id="6347"/>
    <lineage>
        <taxon>Eukaryota</taxon>
        <taxon>Metazoa</taxon>
        <taxon>Spiralia</taxon>
        <taxon>Lophotrochozoa</taxon>
        <taxon>Annelida</taxon>
        <taxon>Polychaeta</taxon>
        <taxon>Sedentaria</taxon>
        <taxon>Canalipalpata</taxon>
        <taxon>Sabellida</taxon>
        <taxon>Oweniida</taxon>
        <taxon>Oweniidae</taxon>
        <taxon>Owenia</taxon>
    </lineage>
</organism>
<evidence type="ECO:0000313" key="1">
    <source>
        <dbReference type="EMBL" id="CAH1779753.1"/>
    </source>
</evidence>
<accession>A0A8J1TWW7</accession>
<protein>
    <submittedName>
        <fullName evidence="1">Uncharacterized protein</fullName>
    </submittedName>
</protein>
<comment type="caution">
    <text evidence="1">The sequence shown here is derived from an EMBL/GenBank/DDBJ whole genome shotgun (WGS) entry which is preliminary data.</text>
</comment>
<dbReference type="AlphaFoldDB" id="A0A8J1TWW7"/>
<keyword evidence="2" id="KW-1185">Reference proteome</keyword>
<sequence length="146" mass="16161">MAVSYVSVVIATVILPHVTSISSPCMDMNPTKYCTASNLWDCWPYGQCTVNTNLKCTDFSQSDCVIDYCLKNVQSGIQGLPINCTADVMNGNNGRKKRDVALADEMDMSHAELNTTEEDSPFKSDLEMSFCLRPVMELMSLIIKLS</sequence>
<dbReference type="Proteomes" id="UP000749559">
    <property type="component" value="Unassembled WGS sequence"/>
</dbReference>
<gene>
    <name evidence="1" type="ORF">OFUS_LOCUS6528</name>
</gene>
<reference evidence="1" key="1">
    <citation type="submission" date="2022-03" db="EMBL/GenBank/DDBJ databases">
        <authorList>
            <person name="Martin C."/>
        </authorList>
    </citation>
    <scope>NUCLEOTIDE SEQUENCE</scope>
</reference>
<dbReference type="EMBL" id="CAIIXF020000003">
    <property type="protein sequence ID" value="CAH1779753.1"/>
    <property type="molecule type" value="Genomic_DNA"/>
</dbReference>
<proteinExistence type="predicted"/>
<evidence type="ECO:0000313" key="2">
    <source>
        <dbReference type="Proteomes" id="UP000749559"/>
    </source>
</evidence>